<name>A0A0C3Q6P4_9AGAM</name>
<reference evidence="2" key="2">
    <citation type="submission" date="2015-01" db="EMBL/GenBank/DDBJ databases">
        <title>Evolutionary Origins and Diversification of the Mycorrhizal Mutualists.</title>
        <authorList>
            <consortium name="DOE Joint Genome Institute"/>
            <consortium name="Mycorrhizal Genomics Consortium"/>
            <person name="Kohler A."/>
            <person name="Kuo A."/>
            <person name="Nagy L.G."/>
            <person name="Floudas D."/>
            <person name="Copeland A."/>
            <person name="Barry K.W."/>
            <person name="Cichocki N."/>
            <person name="Veneault-Fourrey C."/>
            <person name="LaButti K."/>
            <person name="Lindquist E.A."/>
            <person name="Lipzen A."/>
            <person name="Lundell T."/>
            <person name="Morin E."/>
            <person name="Murat C."/>
            <person name="Riley R."/>
            <person name="Ohm R."/>
            <person name="Sun H."/>
            <person name="Tunlid A."/>
            <person name="Henrissat B."/>
            <person name="Grigoriev I.V."/>
            <person name="Hibbett D.S."/>
            <person name="Martin F."/>
        </authorList>
    </citation>
    <scope>NUCLEOTIDE SEQUENCE [LARGE SCALE GENOMIC DNA]</scope>
    <source>
        <strain evidence="2">MUT 4182</strain>
    </source>
</reference>
<reference evidence="1 2" key="1">
    <citation type="submission" date="2014-04" db="EMBL/GenBank/DDBJ databases">
        <authorList>
            <consortium name="DOE Joint Genome Institute"/>
            <person name="Kuo A."/>
            <person name="Girlanda M."/>
            <person name="Perotto S."/>
            <person name="Kohler A."/>
            <person name="Nagy L.G."/>
            <person name="Floudas D."/>
            <person name="Copeland A."/>
            <person name="Barry K.W."/>
            <person name="Cichocki N."/>
            <person name="Veneault-Fourrey C."/>
            <person name="LaButti K."/>
            <person name="Lindquist E.A."/>
            <person name="Lipzen A."/>
            <person name="Lundell T."/>
            <person name="Morin E."/>
            <person name="Murat C."/>
            <person name="Sun H."/>
            <person name="Tunlid A."/>
            <person name="Henrissat B."/>
            <person name="Grigoriev I.V."/>
            <person name="Hibbett D.S."/>
            <person name="Martin F."/>
            <person name="Nordberg H.P."/>
            <person name="Cantor M.N."/>
            <person name="Hua S.X."/>
        </authorList>
    </citation>
    <scope>NUCLEOTIDE SEQUENCE [LARGE SCALE GENOMIC DNA]</scope>
    <source>
        <strain evidence="1 2">MUT 4182</strain>
    </source>
</reference>
<accession>A0A0C3Q6P4</accession>
<keyword evidence="2" id="KW-1185">Reference proteome</keyword>
<evidence type="ECO:0000313" key="1">
    <source>
        <dbReference type="EMBL" id="KIO19516.1"/>
    </source>
</evidence>
<protein>
    <submittedName>
        <fullName evidence="1">Uncharacterized protein</fullName>
    </submittedName>
</protein>
<dbReference type="Proteomes" id="UP000054248">
    <property type="component" value="Unassembled WGS sequence"/>
</dbReference>
<dbReference type="HOGENOM" id="CLU_1157114_0_0_1"/>
<sequence length="240" mass="27704">MLPNIVTCIARMFEYEQTKPRTQKQSPYDRLLVARDTAFMMILVLSQIPVQQRAFDGDDSALIVRNCIIPRIQKMLTSAERYRHLRPRLCLLHPNNSIFEGKYQSQVAHIELMIYLVKNPLSFTDEFVLTVSSKACEKFLREYREATCDMLDDRNGVDAFIGALEKAVKRAHALPEPDPEKAQLSDAFSVRNIYDDPDVKALIDSERFTPEKRLELQNAVEDLLLQQPIFPPNCYAIQRV</sequence>
<dbReference type="EMBL" id="KN823217">
    <property type="protein sequence ID" value="KIO19516.1"/>
    <property type="molecule type" value="Genomic_DNA"/>
</dbReference>
<proteinExistence type="predicted"/>
<gene>
    <name evidence="1" type="ORF">M407DRAFT_30841</name>
</gene>
<evidence type="ECO:0000313" key="2">
    <source>
        <dbReference type="Proteomes" id="UP000054248"/>
    </source>
</evidence>
<dbReference type="OrthoDB" id="3228986at2759"/>
<dbReference type="AlphaFoldDB" id="A0A0C3Q6P4"/>
<organism evidence="1 2">
    <name type="scientific">Tulasnella calospora MUT 4182</name>
    <dbReference type="NCBI Taxonomy" id="1051891"/>
    <lineage>
        <taxon>Eukaryota</taxon>
        <taxon>Fungi</taxon>
        <taxon>Dikarya</taxon>
        <taxon>Basidiomycota</taxon>
        <taxon>Agaricomycotina</taxon>
        <taxon>Agaricomycetes</taxon>
        <taxon>Cantharellales</taxon>
        <taxon>Tulasnellaceae</taxon>
        <taxon>Tulasnella</taxon>
    </lineage>
</organism>